<dbReference type="KEGG" id="oho:Oweho_2313"/>
<organism evidence="5 6">
    <name type="scientific">Owenweeksia hongkongensis (strain DSM 17368 / CIP 108786 / JCM 12287 / NRRL B-23963 / UST20020801)</name>
    <dbReference type="NCBI Taxonomy" id="926562"/>
    <lineage>
        <taxon>Bacteria</taxon>
        <taxon>Pseudomonadati</taxon>
        <taxon>Bacteroidota</taxon>
        <taxon>Flavobacteriia</taxon>
        <taxon>Flavobacteriales</taxon>
        <taxon>Owenweeksiaceae</taxon>
        <taxon>Owenweeksia</taxon>
    </lineage>
</organism>
<dbReference type="Proteomes" id="UP000005631">
    <property type="component" value="Chromosome"/>
</dbReference>
<comment type="similarity">
    <text evidence="1">Belongs to the N-acetylmuramoyl-L-alanine amidase 2 family.</text>
</comment>
<dbReference type="GO" id="GO:0008270">
    <property type="term" value="F:zinc ion binding"/>
    <property type="evidence" value="ECO:0007669"/>
    <property type="project" value="InterPro"/>
</dbReference>
<dbReference type="CDD" id="cd06583">
    <property type="entry name" value="PGRP"/>
    <property type="match status" value="1"/>
</dbReference>
<evidence type="ECO:0000256" key="2">
    <source>
        <dbReference type="ARBA" id="ARBA00022729"/>
    </source>
</evidence>
<dbReference type="PANTHER" id="PTHR11022:SF41">
    <property type="entry name" value="PEPTIDOGLYCAN-RECOGNITION PROTEIN LC-RELATED"/>
    <property type="match status" value="1"/>
</dbReference>
<reference evidence="5 6" key="1">
    <citation type="journal article" date="2012" name="Stand. Genomic Sci.">
        <title>Genome sequence of the orange-pigmented seawater bacterium Owenweeksia hongkongensis type strain (UST20020801(T)).</title>
        <authorList>
            <person name="Riedel T."/>
            <person name="Held B."/>
            <person name="Nolan M."/>
            <person name="Lucas S."/>
            <person name="Lapidus A."/>
            <person name="Tice H."/>
            <person name="Del Rio T.G."/>
            <person name="Cheng J.F."/>
            <person name="Han C."/>
            <person name="Tapia R."/>
            <person name="Goodwin L.A."/>
            <person name="Pitluck S."/>
            <person name="Liolios K."/>
            <person name="Mavromatis K."/>
            <person name="Pagani I."/>
            <person name="Ivanova N."/>
            <person name="Mikhailova N."/>
            <person name="Pati A."/>
            <person name="Chen A."/>
            <person name="Palaniappan K."/>
            <person name="Rohde M."/>
            <person name="Tindall B.J."/>
            <person name="Detter J.C."/>
            <person name="Goker M."/>
            <person name="Woyke T."/>
            <person name="Bristow J."/>
            <person name="Eisen J.A."/>
            <person name="Markowitz V."/>
            <person name="Hugenholtz P."/>
            <person name="Klenk H.P."/>
            <person name="Kyrpides N.C."/>
        </authorList>
    </citation>
    <scope>NUCLEOTIDE SEQUENCE</scope>
    <source>
        <strain evidence="6">DSM 17368 / JCM 12287 / NRRL B-23963</strain>
    </source>
</reference>
<dbReference type="PATRIC" id="fig|926562.3.peg.2330"/>
<accession>G8R5L1</accession>
<dbReference type="NCBIfam" id="TIGR04183">
    <property type="entry name" value="Por_Secre_tail"/>
    <property type="match status" value="1"/>
</dbReference>
<protein>
    <submittedName>
        <fullName evidence="5">N-acetylmuramoyl-L-alanine amidase</fullName>
    </submittedName>
</protein>
<dbReference type="HOGENOM" id="CLU_631407_0_0_10"/>
<keyword evidence="6" id="KW-1185">Reference proteome</keyword>
<evidence type="ECO:0000259" key="4">
    <source>
        <dbReference type="SMART" id="SM00701"/>
    </source>
</evidence>
<dbReference type="EMBL" id="CP003156">
    <property type="protein sequence ID" value="AEV33285.1"/>
    <property type="molecule type" value="Genomic_DNA"/>
</dbReference>
<dbReference type="InterPro" id="IPR006619">
    <property type="entry name" value="PGRP_domain_met/bac"/>
</dbReference>
<feature type="chain" id="PRO_5003514704" evidence="3">
    <location>
        <begin position="22"/>
        <end position="434"/>
    </location>
</feature>
<feature type="signal peptide" evidence="3">
    <location>
        <begin position="1"/>
        <end position="21"/>
    </location>
</feature>
<evidence type="ECO:0000313" key="5">
    <source>
        <dbReference type="EMBL" id="AEV33285.1"/>
    </source>
</evidence>
<dbReference type="eggNOG" id="COG1572">
    <property type="taxonomic scope" value="Bacteria"/>
</dbReference>
<dbReference type="STRING" id="926562.Oweho_2313"/>
<proteinExistence type="inferred from homology"/>
<dbReference type="Pfam" id="PF18962">
    <property type="entry name" value="Por_Secre_tail"/>
    <property type="match status" value="1"/>
</dbReference>
<dbReference type="Gene3D" id="3.40.80.10">
    <property type="entry name" value="Peptidoglycan recognition protein-like"/>
    <property type="match status" value="1"/>
</dbReference>
<name>G8R5L1_OWEHD</name>
<dbReference type="InterPro" id="IPR002502">
    <property type="entry name" value="Amidase_domain"/>
</dbReference>
<keyword evidence="2 3" id="KW-0732">Signal</keyword>
<evidence type="ECO:0000256" key="1">
    <source>
        <dbReference type="ARBA" id="ARBA00007553"/>
    </source>
</evidence>
<sequence length="434" mass="48438">MIYKLTSILIFAFAMFGTALSQTREIKVDFSIDGFSKGEYHYSTVEAIEASNNQSFIGLTAFNKEAHLLGDLSFRIYAIDGWEAWQSMELYHEVELEDRTVFEAAPITVSFDSIQFRSNHITDNAWTFRLYFPQGNGEVEIENTGKKSTAVAGCPLPIYCSRYCWGENDCPADSTPTPTVPTHLIVHHSAGFNTNTNYKDVVSYYWDFHVNTNGWDDIGYNWLVDPNGVIYEGRGSGVQGSHFSCMNSYTLGICMIGNFESQAPTDTSIGSLLNILAYEASNFNIDPDGMSVHSTSQLNLFNISSHRDGNSSTAPIGCPKGTTCPGDSLYSKLPEIRQRLASKSCMQGVNIEEKELSVWEVYPNPAKEIVEIKGTEEIVEVSIFDLSGKEKALDINYTNSREAKVNVIELQEGMYLLKVKGEDSERILKLMKSK</sequence>
<evidence type="ECO:0000313" key="6">
    <source>
        <dbReference type="Proteomes" id="UP000005631"/>
    </source>
</evidence>
<dbReference type="AlphaFoldDB" id="G8R5L1"/>
<dbReference type="GO" id="GO:0008745">
    <property type="term" value="F:N-acetylmuramoyl-L-alanine amidase activity"/>
    <property type="evidence" value="ECO:0007669"/>
    <property type="project" value="InterPro"/>
</dbReference>
<dbReference type="PANTHER" id="PTHR11022">
    <property type="entry name" value="PEPTIDOGLYCAN RECOGNITION PROTEIN"/>
    <property type="match status" value="1"/>
</dbReference>
<dbReference type="SMART" id="SM00701">
    <property type="entry name" value="PGRP"/>
    <property type="match status" value="1"/>
</dbReference>
<dbReference type="OrthoDB" id="2812205at2"/>
<gene>
    <name evidence="5" type="ordered locus">Oweho_2313</name>
</gene>
<dbReference type="SUPFAM" id="SSF55846">
    <property type="entry name" value="N-acetylmuramoyl-L-alanine amidase-like"/>
    <property type="match status" value="1"/>
</dbReference>
<dbReference type="Pfam" id="PF01510">
    <property type="entry name" value="Amidase_2"/>
    <property type="match status" value="1"/>
</dbReference>
<evidence type="ECO:0000256" key="3">
    <source>
        <dbReference type="SAM" id="SignalP"/>
    </source>
</evidence>
<dbReference type="GO" id="GO:0009253">
    <property type="term" value="P:peptidoglycan catabolic process"/>
    <property type="evidence" value="ECO:0007669"/>
    <property type="project" value="InterPro"/>
</dbReference>
<dbReference type="InterPro" id="IPR015510">
    <property type="entry name" value="PGRP"/>
</dbReference>
<dbReference type="InterPro" id="IPR026444">
    <property type="entry name" value="Secre_tail"/>
</dbReference>
<dbReference type="InterPro" id="IPR036505">
    <property type="entry name" value="Amidase/PGRP_sf"/>
</dbReference>
<dbReference type="RefSeq" id="WP_014202634.1">
    <property type="nucleotide sequence ID" value="NC_016599.1"/>
</dbReference>
<feature type="domain" description="Peptidoglycan recognition protein family" evidence="4">
    <location>
        <begin position="156"/>
        <end position="297"/>
    </location>
</feature>